<reference evidence="1 2" key="1">
    <citation type="submission" date="2020-04" db="EMBL/GenBank/DDBJ databases">
        <title>Flammeovirga sp. SR4, a novel species isolated from seawater.</title>
        <authorList>
            <person name="Wang X."/>
        </authorList>
    </citation>
    <scope>NUCLEOTIDE SEQUENCE [LARGE SCALE GENOMIC DNA]</scope>
    <source>
        <strain evidence="1 2">ATCC 23126</strain>
    </source>
</reference>
<dbReference type="NCBIfam" id="TIGR02254">
    <property type="entry name" value="YjjG_YfnB"/>
    <property type="match status" value="1"/>
</dbReference>
<dbReference type="Gene3D" id="3.40.50.1000">
    <property type="entry name" value="HAD superfamily/HAD-like"/>
    <property type="match status" value="1"/>
</dbReference>
<name>A0A7X9RZX2_9BACT</name>
<dbReference type="InterPro" id="IPR036412">
    <property type="entry name" value="HAD-like_sf"/>
</dbReference>
<dbReference type="Gene3D" id="1.10.150.240">
    <property type="entry name" value="Putative phosphatase, domain 2"/>
    <property type="match status" value="1"/>
</dbReference>
<dbReference type="AlphaFoldDB" id="A0A7X9RZX2"/>
<dbReference type="RefSeq" id="WP_169659902.1">
    <property type="nucleotide sequence ID" value="NZ_JABANE010000109.1"/>
</dbReference>
<dbReference type="PANTHER" id="PTHR47478:SF1">
    <property type="entry name" value="PYRIMIDINE 5'-NUCLEOTIDASE YJJG"/>
    <property type="match status" value="1"/>
</dbReference>
<dbReference type="InterPro" id="IPR023198">
    <property type="entry name" value="PGP-like_dom2"/>
</dbReference>
<dbReference type="InterPro" id="IPR041492">
    <property type="entry name" value="HAD_2"/>
</dbReference>
<dbReference type="InterPro" id="IPR006439">
    <property type="entry name" value="HAD-SF_hydro_IA"/>
</dbReference>
<dbReference type="InterPro" id="IPR023214">
    <property type="entry name" value="HAD_sf"/>
</dbReference>
<keyword evidence="2" id="KW-1185">Reference proteome</keyword>
<protein>
    <submittedName>
        <fullName evidence="1">Noncanonical pyrimidine nucleotidase, YjjG family</fullName>
    </submittedName>
</protein>
<dbReference type="SFLD" id="SFLDG01135">
    <property type="entry name" value="C1.5.6:_HAD__Beta-PGM__Phospha"/>
    <property type="match status" value="1"/>
</dbReference>
<gene>
    <name evidence="1" type="ORF">HHU12_27260</name>
</gene>
<organism evidence="1 2">
    <name type="scientific">Flammeovirga aprica JL-4</name>
    <dbReference type="NCBI Taxonomy" id="694437"/>
    <lineage>
        <taxon>Bacteria</taxon>
        <taxon>Pseudomonadati</taxon>
        <taxon>Bacteroidota</taxon>
        <taxon>Cytophagia</taxon>
        <taxon>Cytophagales</taxon>
        <taxon>Flammeovirgaceae</taxon>
        <taxon>Flammeovirga</taxon>
    </lineage>
</organism>
<dbReference type="InterPro" id="IPR052550">
    <property type="entry name" value="Pyrimidine_5'-ntase_YjjG"/>
</dbReference>
<dbReference type="Proteomes" id="UP000576082">
    <property type="component" value="Unassembled WGS sequence"/>
</dbReference>
<comment type="caution">
    <text evidence="1">The sequence shown here is derived from an EMBL/GenBank/DDBJ whole genome shotgun (WGS) entry which is preliminary data.</text>
</comment>
<dbReference type="SFLD" id="SFLDG01129">
    <property type="entry name" value="C1.5:_HAD__Beta-PGM__Phosphata"/>
    <property type="match status" value="1"/>
</dbReference>
<evidence type="ECO:0000313" key="1">
    <source>
        <dbReference type="EMBL" id="NME71694.1"/>
    </source>
</evidence>
<accession>A0A7X9RZX2</accession>
<dbReference type="EMBL" id="JABANE010000109">
    <property type="protein sequence ID" value="NME71694.1"/>
    <property type="molecule type" value="Genomic_DNA"/>
</dbReference>
<dbReference type="SUPFAM" id="SSF56784">
    <property type="entry name" value="HAD-like"/>
    <property type="match status" value="1"/>
</dbReference>
<sequence>MNKEQIKHIFFDLDHTLWDFEKNSEETLIALFEKYEIGKLGTSVEEYLVAYKTTNHELWALYNFDKVTKEDIRLRRFPMVFEKLGIDVKHCPPNIGDEYLEICPTKPHLMEGTIPLLEALKEKYTLHIITNGFDKTQAIKLSSTGLGKYFEVVVTSESCGAKKPFPAIFQYALDQAGASKEESVMIGDNPVTDIKGAKDFGLKTIYFGNGESEADVEVRKLNEILNHL</sequence>
<dbReference type="GO" id="GO:0008253">
    <property type="term" value="F:5'-nucleotidase activity"/>
    <property type="evidence" value="ECO:0007669"/>
    <property type="project" value="InterPro"/>
</dbReference>
<dbReference type="InterPro" id="IPR011951">
    <property type="entry name" value="HAD-SF_hydro_IA_YjjG/PynA"/>
</dbReference>
<dbReference type="PANTHER" id="PTHR47478">
    <property type="match status" value="1"/>
</dbReference>
<dbReference type="Pfam" id="PF13419">
    <property type="entry name" value="HAD_2"/>
    <property type="match status" value="1"/>
</dbReference>
<dbReference type="NCBIfam" id="TIGR01509">
    <property type="entry name" value="HAD-SF-IA-v3"/>
    <property type="match status" value="1"/>
</dbReference>
<dbReference type="SFLD" id="SFLDS00003">
    <property type="entry name" value="Haloacid_Dehalogenase"/>
    <property type="match status" value="1"/>
</dbReference>
<dbReference type="NCBIfam" id="TIGR01549">
    <property type="entry name" value="HAD-SF-IA-v1"/>
    <property type="match status" value="1"/>
</dbReference>
<proteinExistence type="predicted"/>
<evidence type="ECO:0000313" key="2">
    <source>
        <dbReference type="Proteomes" id="UP000576082"/>
    </source>
</evidence>